<dbReference type="EMBL" id="JANPWB010000009">
    <property type="protein sequence ID" value="KAJ1150497.1"/>
    <property type="molecule type" value="Genomic_DNA"/>
</dbReference>
<dbReference type="Proteomes" id="UP001066276">
    <property type="component" value="Chromosome 5"/>
</dbReference>
<name>A0AAV7RFU3_PLEWA</name>
<sequence length="301" mass="31259">MYRLDDTGSWDPQNAKSTLNVKHSAAAIRKFAKRAACMPIRPALEIYKAQGRPLKPGPPGHSSPLGGSPACSPGAPGPPPGQLRDSLLCEPGPPPTSHALGPPIVPQGPAGSRAGRRHLSTSAQGPGLGLIPSTRAAQDWPQLPLTPQSHVLVPLEVPLLPGPTTQPRRDQPAAVTQPLTRPQVPAPLLSPTCLVGLLRSDAPAFGLRLRGPPPPRSTPQPKVAPLLSRGPARPSQDLYLPQCRSGSTPPDAPPDRSPVHGTPPRLITTVRGSRVSDGWAPPGHGTALGGCPSLQLSPPEP</sequence>
<dbReference type="AlphaFoldDB" id="A0AAV7RFU3"/>
<feature type="region of interest" description="Disordered" evidence="1">
    <location>
        <begin position="50"/>
        <end position="134"/>
    </location>
</feature>
<gene>
    <name evidence="2" type="ORF">NDU88_003288</name>
</gene>
<feature type="region of interest" description="Disordered" evidence="1">
    <location>
        <begin position="206"/>
        <end position="301"/>
    </location>
</feature>
<evidence type="ECO:0000313" key="3">
    <source>
        <dbReference type="Proteomes" id="UP001066276"/>
    </source>
</evidence>
<protein>
    <submittedName>
        <fullName evidence="2">Uncharacterized protein</fullName>
    </submittedName>
</protein>
<accession>A0AAV7RFU3</accession>
<feature type="compositionally biased region" description="Low complexity" evidence="1">
    <location>
        <begin position="62"/>
        <end position="74"/>
    </location>
</feature>
<keyword evidence="3" id="KW-1185">Reference proteome</keyword>
<proteinExistence type="predicted"/>
<comment type="caution">
    <text evidence="2">The sequence shown here is derived from an EMBL/GenBank/DDBJ whole genome shotgun (WGS) entry which is preliminary data.</text>
</comment>
<evidence type="ECO:0000256" key="1">
    <source>
        <dbReference type="SAM" id="MobiDB-lite"/>
    </source>
</evidence>
<evidence type="ECO:0000313" key="2">
    <source>
        <dbReference type="EMBL" id="KAJ1150497.1"/>
    </source>
</evidence>
<feature type="region of interest" description="Disordered" evidence="1">
    <location>
        <begin position="159"/>
        <end position="183"/>
    </location>
</feature>
<organism evidence="2 3">
    <name type="scientific">Pleurodeles waltl</name>
    <name type="common">Iberian ribbed newt</name>
    <dbReference type="NCBI Taxonomy" id="8319"/>
    <lineage>
        <taxon>Eukaryota</taxon>
        <taxon>Metazoa</taxon>
        <taxon>Chordata</taxon>
        <taxon>Craniata</taxon>
        <taxon>Vertebrata</taxon>
        <taxon>Euteleostomi</taxon>
        <taxon>Amphibia</taxon>
        <taxon>Batrachia</taxon>
        <taxon>Caudata</taxon>
        <taxon>Salamandroidea</taxon>
        <taxon>Salamandridae</taxon>
        <taxon>Pleurodelinae</taxon>
        <taxon>Pleurodeles</taxon>
    </lineage>
</organism>
<reference evidence="2" key="1">
    <citation type="journal article" date="2022" name="bioRxiv">
        <title>Sequencing and chromosome-scale assembly of the giantPleurodeles waltlgenome.</title>
        <authorList>
            <person name="Brown T."/>
            <person name="Elewa A."/>
            <person name="Iarovenko S."/>
            <person name="Subramanian E."/>
            <person name="Araus A.J."/>
            <person name="Petzold A."/>
            <person name="Susuki M."/>
            <person name="Suzuki K.-i.T."/>
            <person name="Hayashi T."/>
            <person name="Toyoda A."/>
            <person name="Oliveira C."/>
            <person name="Osipova E."/>
            <person name="Leigh N.D."/>
            <person name="Simon A."/>
            <person name="Yun M.H."/>
        </authorList>
    </citation>
    <scope>NUCLEOTIDE SEQUENCE</scope>
    <source>
        <strain evidence="2">20211129_DDA</strain>
        <tissue evidence="2">Liver</tissue>
    </source>
</reference>